<dbReference type="PANTHER" id="PTHR14237:SF19">
    <property type="entry name" value="MITOCHONDRIAL AMIDOXIME REDUCING COMPONENT 1"/>
    <property type="match status" value="1"/>
</dbReference>
<dbReference type="STRING" id="767452.AVL62_12745"/>
<reference evidence="3 4" key="1">
    <citation type="submission" date="2015-12" db="EMBL/GenBank/DDBJ databases">
        <title>Serinicoccus chungangenesis strain CD08_5 genome sequencing and assembly.</title>
        <authorList>
            <person name="Chander A.M."/>
            <person name="Kaur G."/>
            <person name="Nair G.R."/>
            <person name="Dhawan D.K."/>
            <person name="Kochhar R.K."/>
            <person name="Mayilraj S."/>
            <person name="Bhadada S.K."/>
        </authorList>
    </citation>
    <scope>NUCLEOTIDE SEQUENCE [LARGE SCALE GENOMIC DNA]</scope>
    <source>
        <strain evidence="3 4">CD08_5</strain>
    </source>
</reference>
<feature type="compositionally biased region" description="Low complexity" evidence="1">
    <location>
        <begin position="279"/>
        <end position="292"/>
    </location>
</feature>
<feature type="region of interest" description="Disordered" evidence="1">
    <location>
        <begin position="273"/>
        <end position="292"/>
    </location>
</feature>
<dbReference type="SUPFAM" id="SSF50800">
    <property type="entry name" value="PK beta-barrel domain-like"/>
    <property type="match status" value="1"/>
</dbReference>
<dbReference type="GO" id="GO:0003824">
    <property type="term" value="F:catalytic activity"/>
    <property type="evidence" value="ECO:0007669"/>
    <property type="project" value="InterPro"/>
</dbReference>
<evidence type="ECO:0000259" key="2">
    <source>
        <dbReference type="PROSITE" id="PS51340"/>
    </source>
</evidence>
<dbReference type="Pfam" id="PF03476">
    <property type="entry name" value="MOSC_N"/>
    <property type="match status" value="1"/>
</dbReference>
<dbReference type="AlphaFoldDB" id="A0A0W8I0F7"/>
<sequence>MRVSELWRYPVKSFGGESVGESVVEPWGLEGDRRWGVVGPDGFPVTARECHELLGLTATTVDEETIRITARDGDSILVETPLGVPPVPVGHSRQGFAPPADQDVSEWVSDRAGRGLRLVWQEDPTVRRISGAHGGQEGESVSLADTGPLLLTTEASLARLGDWILEGGGEPVPMSRFRPNLVVDGPGVEPFVEDTWEFVTVGQVRYRRTELCDRCVMTQIDTQTLETGKEPIRTLARHRRWDGTTWFGIRLVPVGLTGGRGTVAVGDELVPERAETTETTRAAGEAGAADSR</sequence>
<evidence type="ECO:0000256" key="1">
    <source>
        <dbReference type="SAM" id="MobiDB-lite"/>
    </source>
</evidence>
<dbReference type="SUPFAM" id="SSF141673">
    <property type="entry name" value="MOSC N-terminal domain-like"/>
    <property type="match status" value="1"/>
</dbReference>
<dbReference type="EMBL" id="LQBL01000033">
    <property type="protein sequence ID" value="KUG51108.1"/>
    <property type="molecule type" value="Genomic_DNA"/>
</dbReference>
<comment type="caution">
    <text evidence="3">The sequence shown here is derived from an EMBL/GenBank/DDBJ whole genome shotgun (WGS) entry which is preliminary data.</text>
</comment>
<dbReference type="RefSeq" id="WP_058892653.1">
    <property type="nucleotide sequence ID" value="NZ_LQBL01000033.1"/>
</dbReference>
<dbReference type="InterPro" id="IPR011037">
    <property type="entry name" value="Pyrv_Knase-like_insert_dom_sf"/>
</dbReference>
<keyword evidence="4" id="KW-1185">Reference proteome</keyword>
<organism evidence="3 4">
    <name type="scientific">Serinicoccus chungangensis</name>
    <dbReference type="NCBI Taxonomy" id="767452"/>
    <lineage>
        <taxon>Bacteria</taxon>
        <taxon>Bacillati</taxon>
        <taxon>Actinomycetota</taxon>
        <taxon>Actinomycetes</taxon>
        <taxon>Micrococcales</taxon>
        <taxon>Ornithinimicrobiaceae</taxon>
        <taxon>Serinicoccus</taxon>
    </lineage>
</organism>
<dbReference type="GO" id="GO:0030151">
    <property type="term" value="F:molybdenum ion binding"/>
    <property type="evidence" value="ECO:0007669"/>
    <property type="project" value="InterPro"/>
</dbReference>
<evidence type="ECO:0000313" key="3">
    <source>
        <dbReference type="EMBL" id="KUG51108.1"/>
    </source>
</evidence>
<proteinExistence type="predicted"/>
<dbReference type="PANTHER" id="PTHR14237">
    <property type="entry name" value="MOLYBDOPTERIN COFACTOR SULFURASE MOSC"/>
    <property type="match status" value="1"/>
</dbReference>
<protein>
    <submittedName>
        <fullName evidence="3">Sulfurase</fullName>
    </submittedName>
</protein>
<dbReference type="InterPro" id="IPR005302">
    <property type="entry name" value="MoCF_Sase_C"/>
</dbReference>
<dbReference type="PROSITE" id="PS51340">
    <property type="entry name" value="MOSC"/>
    <property type="match status" value="1"/>
</dbReference>
<feature type="domain" description="MOSC" evidence="2">
    <location>
        <begin position="116"/>
        <end position="272"/>
    </location>
</feature>
<gene>
    <name evidence="3" type="ORF">AVL62_12745</name>
</gene>
<dbReference type="GO" id="GO:0030170">
    <property type="term" value="F:pyridoxal phosphate binding"/>
    <property type="evidence" value="ECO:0007669"/>
    <property type="project" value="InterPro"/>
</dbReference>
<evidence type="ECO:0000313" key="4">
    <source>
        <dbReference type="Proteomes" id="UP000054837"/>
    </source>
</evidence>
<dbReference type="OrthoDB" id="9793178at2"/>
<dbReference type="Proteomes" id="UP000054837">
    <property type="component" value="Unassembled WGS sequence"/>
</dbReference>
<accession>A0A0W8I0F7</accession>
<dbReference type="Pfam" id="PF03473">
    <property type="entry name" value="MOSC"/>
    <property type="match status" value="1"/>
</dbReference>
<name>A0A0W8I0F7_9MICO</name>
<dbReference type="InterPro" id="IPR005303">
    <property type="entry name" value="MOCOS_middle"/>
</dbReference>